<evidence type="ECO:0000313" key="2">
    <source>
        <dbReference type="Proteomes" id="UP000053096"/>
    </source>
</evidence>
<protein>
    <submittedName>
        <fullName evidence="1">Uncharacterized protein</fullName>
    </submittedName>
</protein>
<reference evidence="1 2" key="1">
    <citation type="submission" date="2015-09" db="EMBL/GenBank/DDBJ databases">
        <authorList>
            <person name="Jackson K.R."/>
            <person name="Lunt B.L."/>
            <person name="Fisher J.N.B."/>
            <person name="Gardner A.V."/>
            <person name="Bailey M.E."/>
            <person name="Deus L.M."/>
            <person name="Earl A.S."/>
            <person name="Gibby P.D."/>
            <person name="Hartmann K.A."/>
            <person name="Liu J.E."/>
            <person name="Manci A.M."/>
            <person name="Nielsen D.A."/>
            <person name="Solomon M.B."/>
            <person name="Breakwell D.P."/>
            <person name="Burnett S.H."/>
            <person name="Grose J.H."/>
        </authorList>
    </citation>
    <scope>NUCLEOTIDE SEQUENCE [LARGE SCALE GENOMIC DNA]</scope>
    <source>
        <strain evidence="1 2">2789STDY5608636</strain>
    </source>
</reference>
<organism evidence="1 2">
    <name type="scientific">Bordetella pseudohinzii</name>
    <dbReference type="NCBI Taxonomy" id="1331258"/>
    <lineage>
        <taxon>Bacteria</taxon>
        <taxon>Pseudomonadati</taxon>
        <taxon>Pseudomonadota</taxon>
        <taxon>Betaproteobacteria</taxon>
        <taxon>Burkholderiales</taxon>
        <taxon>Alcaligenaceae</taxon>
        <taxon>Bordetella</taxon>
    </lineage>
</organism>
<evidence type="ECO:0000313" key="1">
    <source>
        <dbReference type="EMBL" id="CUI89711.1"/>
    </source>
</evidence>
<name>A0A0M7G4A3_9BORD</name>
<dbReference type="AlphaFoldDB" id="A0A0M7G4A3"/>
<gene>
    <name evidence="1" type="ORF">ERS370011_02749</name>
</gene>
<dbReference type="Proteomes" id="UP000053096">
    <property type="component" value="Unassembled WGS sequence"/>
</dbReference>
<proteinExistence type="predicted"/>
<sequence length="462" mass="51501">MRPAFQRRARQGGQALALGLVVLALLLGGWVAAHWTSRMASASARLTHVADAVAYSGALMQARQLNLLAYIHRAQLAHQVAMAHLATLIAWQQLGMTQARRRAIGNPPAFLIGRLFGPRFARAYGASPSGSSSYSHNPAALQASLKRHDAVVHRILAEVARQQWRRAVPLRDAHMGRVLQANYVSSTSSRTGVPVMQVHDDNFPRLLAWQSPSDAQGLQALTQTVARRFAFLRPRDLTWASAWIVQPRCPNTRHQLRRRGHTFLDALGRWGASDTLSFHALRSNRWIGCYFREYPMGWATTGATRWKLGRHYVERPLAEFSSQDFWRWYSQYSGLHAGAWRNNPLANSYAMRDRYAPPQGAGLPDVLGLSAQGLRQPSATFKLSLRTSLAVSDLGQAWRIPRLGDADAWWRARRLTRVSAAETYFAAPAAPSGGQAELPSLFRPYWQARLVAAHHVTHGARP</sequence>
<accession>A0A0M7G4A3</accession>
<dbReference type="EMBL" id="CYTV01000007">
    <property type="protein sequence ID" value="CUI89711.1"/>
    <property type="molecule type" value="Genomic_DNA"/>
</dbReference>
<dbReference type="RefSeq" id="WP_231584787.1">
    <property type="nucleotide sequence ID" value="NZ_CAJGUP010000217.1"/>
</dbReference>